<proteinExistence type="predicted"/>
<dbReference type="EMBL" id="CAJOBQ010004118">
    <property type="protein sequence ID" value="CAF4627537.1"/>
    <property type="molecule type" value="Genomic_DNA"/>
</dbReference>
<dbReference type="AlphaFoldDB" id="A0A818LTX9"/>
<dbReference type="Proteomes" id="UP000663862">
    <property type="component" value="Unassembled WGS sequence"/>
</dbReference>
<protein>
    <recommendedName>
        <fullName evidence="4">Reverse transcriptase</fullName>
    </recommendedName>
</protein>
<reference evidence="1" key="1">
    <citation type="submission" date="2021-02" db="EMBL/GenBank/DDBJ databases">
        <authorList>
            <person name="Nowell W R."/>
        </authorList>
    </citation>
    <scope>NUCLEOTIDE SEQUENCE</scope>
</reference>
<evidence type="ECO:0000313" key="1">
    <source>
        <dbReference type="EMBL" id="CAF3574332.1"/>
    </source>
</evidence>
<accession>A0A818LTX9</accession>
<organism evidence="1 3">
    <name type="scientific">Rotaria socialis</name>
    <dbReference type="NCBI Taxonomy" id="392032"/>
    <lineage>
        <taxon>Eukaryota</taxon>
        <taxon>Metazoa</taxon>
        <taxon>Spiralia</taxon>
        <taxon>Gnathifera</taxon>
        <taxon>Rotifera</taxon>
        <taxon>Eurotatoria</taxon>
        <taxon>Bdelloidea</taxon>
        <taxon>Philodinida</taxon>
        <taxon>Philodinidae</taxon>
        <taxon>Rotaria</taxon>
    </lineage>
</organism>
<dbReference type="EMBL" id="CAJNYU010002673">
    <property type="protein sequence ID" value="CAF3574332.1"/>
    <property type="molecule type" value="Genomic_DNA"/>
</dbReference>
<comment type="caution">
    <text evidence="1">The sequence shown here is derived from an EMBL/GenBank/DDBJ whole genome shotgun (WGS) entry which is preliminary data.</text>
</comment>
<evidence type="ECO:0000313" key="3">
    <source>
        <dbReference type="Proteomes" id="UP000663869"/>
    </source>
</evidence>
<dbReference type="Proteomes" id="UP000663869">
    <property type="component" value="Unassembled WGS sequence"/>
</dbReference>
<evidence type="ECO:0008006" key="4">
    <source>
        <dbReference type="Google" id="ProtNLM"/>
    </source>
</evidence>
<evidence type="ECO:0000313" key="2">
    <source>
        <dbReference type="EMBL" id="CAF4627537.1"/>
    </source>
</evidence>
<sequence length="72" mass="8803">MAKRIVEEQTKTDEFHGRYIDDIFMTWNRFEEELRKLIDDANTWHPNIKFDYKIGNSLPFLAYMSKLKLEFN</sequence>
<gene>
    <name evidence="1" type="ORF">FME351_LOCUS20617</name>
    <name evidence="2" type="ORF">TSG867_LOCUS29400</name>
</gene>
<name>A0A818LTX9_9BILA</name>